<keyword evidence="2" id="KW-0695">RNA-directed DNA polymerase</keyword>
<proteinExistence type="predicted"/>
<keyword evidence="2" id="KW-0808">Transferase</keyword>
<dbReference type="EMBL" id="JASPKY010000074">
    <property type="protein sequence ID" value="KAK9739545.1"/>
    <property type="molecule type" value="Genomic_DNA"/>
</dbReference>
<name>A0AAW1M423_POPJA</name>
<keyword evidence="3" id="KW-1185">Reference proteome</keyword>
<sequence>MEDYVTYYVGSDPQDPDEALLGPNGAAWKTAMNEELESLKRNDVYSIADVPHDKKVLNTKWVFKTKPCTTEESVKFKARLKVLNTKWVFKTKPCTTEESVKFKARLVVKGCAQTEGIDYQETYSPVVKCNSLRYLFSLAAKKNLEIDHMETYSPVVKCNSLRYLFSLAAKKNLEIDHMDVKTAYLQSILDEEIYVKPPKEFRDPKKPSQV</sequence>
<dbReference type="InterPro" id="IPR013103">
    <property type="entry name" value="RVT_2"/>
</dbReference>
<dbReference type="GO" id="GO:0003964">
    <property type="term" value="F:RNA-directed DNA polymerase activity"/>
    <property type="evidence" value="ECO:0007669"/>
    <property type="project" value="UniProtKB-KW"/>
</dbReference>
<gene>
    <name evidence="2" type="ORF">QE152_g8968</name>
</gene>
<dbReference type="AlphaFoldDB" id="A0AAW1M423"/>
<organism evidence="2 3">
    <name type="scientific">Popillia japonica</name>
    <name type="common">Japanese beetle</name>
    <dbReference type="NCBI Taxonomy" id="7064"/>
    <lineage>
        <taxon>Eukaryota</taxon>
        <taxon>Metazoa</taxon>
        <taxon>Ecdysozoa</taxon>
        <taxon>Arthropoda</taxon>
        <taxon>Hexapoda</taxon>
        <taxon>Insecta</taxon>
        <taxon>Pterygota</taxon>
        <taxon>Neoptera</taxon>
        <taxon>Endopterygota</taxon>
        <taxon>Coleoptera</taxon>
        <taxon>Polyphaga</taxon>
        <taxon>Scarabaeiformia</taxon>
        <taxon>Scarabaeidae</taxon>
        <taxon>Rutelinae</taxon>
        <taxon>Popillia</taxon>
    </lineage>
</organism>
<evidence type="ECO:0000313" key="2">
    <source>
        <dbReference type="EMBL" id="KAK9739545.1"/>
    </source>
</evidence>
<evidence type="ECO:0000313" key="3">
    <source>
        <dbReference type="Proteomes" id="UP001458880"/>
    </source>
</evidence>
<dbReference type="Proteomes" id="UP001458880">
    <property type="component" value="Unassembled WGS sequence"/>
</dbReference>
<protein>
    <submittedName>
        <fullName evidence="2">Reverse transcriptase (RNA-dependent DNA polymerase)</fullName>
    </submittedName>
</protein>
<accession>A0AAW1M423</accession>
<evidence type="ECO:0000259" key="1">
    <source>
        <dbReference type="Pfam" id="PF07727"/>
    </source>
</evidence>
<feature type="domain" description="Reverse transcriptase Ty1/copia-type" evidence="1">
    <location>
        <begin position="81"/>
        <end position="150"/>
    </location>
</feature>
<reference evidence="2 3" key="1">
    <citation type="journal article" date="2024" name="BMC Genomics">
        <title>De novo assembly and annotation of Popillia japonica's genome with initial clues to its potential as an invasive pest.</title>
        <authorList>
            <person name="Cucini C."/>
            <person name="Boschi S."/>
            <person name="Funari R."/>
            <person name="Cardaioli E."/>
            <person name="Iannotti N."/>
            <person name="Marturano G."/>
            <person name="Paoli F."/>
            <person name="Bruttini M."/>
            <person name="Carapelli A."/>
            <person name="Frati F."/>
            <person name="Nardi F."/>
        </authorList>
    </citation>
    <scope>NUCLEOTIDE SEQUENCE [LARGE SCALE GENOMIC DNA]</scope>
    <source>
        <strain evidence="2">DMR45628</strain>
    </source>
</reference>
<dbReference type="Pfam" id="PF07727">
    <property type="entry name" value="RVT_2"/>
    <property type="match status" value="1"/>
</dbReference>
<keyword evidence="2" id="KW-0548">Nucleotidyltransferase</keyword>
<comment type="caution">
    <text evidence="2">The sequence shown here is derived from an EMBL/GenBank/DDBJ whole genome shotgun (WGS) entry which is preliminary data.</text>
</comment>